<sequence>MIFCDWVMAFDKKMASENRQVLLFVNNCLSHNSAYFNEKLIYLKNTKLHFLPKNTTNSTQPLDAGIIKCVKHYYRRSIVEYFLTHTCMNINYEKNLKHINLFDAMNIISKCLKNKCGFIQCKVYTDPIADIIDHEEKINLSMYREFQAKTHCKLTYSEMKLITIPIQFERRILRALIDSGSADSYISEQYAGIFSTDSIVITYSSKVSIREKVIFRIISYFFIENQVHRNSYINDLIDSGSADSYISEQYAGPTMFSLTMGTYQYLDRNGPTTAVTSVVANLVDELCTQWESSYNPTPEVASFDVDKLGFLDKDYLNIVVKYSDVFNDKPGTSISVKHEIVLTDNAILLSVLNRQVNDMLKDGIIEYANSDWRSRAFLVPKSDGSQRLVIDYRKLNEMTKKDCYPTLRRRFAFEILWQENIFDV</sequence>
<dbReference type="PANTHER" id="PTHR24559">
    <property type="entry name" value="TRANSPOSON TY3-I GAG-POL POLYPROTEIN"/>
    <property type="match status" value="1"/>
</dbReference>
<organism evidence="2 3">
    <name type="scientific">Intoshia linei</name>
    <dbReference type="NCBI Taxonomy" id="1819745"/>
    <lineage>
        <taxon>Eukaryota</taxon>
        <taxon>Metazoa</taxon>
        <taxon>Spiralia</taxon>
        <taxon>Lophotrochozoa</taxon>
        <taxon>Mesozoa</taxon>
        <taxon>Orthonectida</taxon>
        <taxon>Rhopaluridae</taxon>
        <taxon>Intoshia</taxon>
    </lineage>
</organism>
<comment type="caution">
    <text evidence="2">The sequence shown here is derived from an EMBL/GenBank/DDBJ whole genome shotgun (WGS) entry which is preliminary data.</text>
</comment>
<accession>A0A177AVI8</accession>
<dbReference type="InterPro" id="IPR043502">
    <property type="entry name" value="DNA/RNA_pol_sf"/>
</dbReference>
<dbReference type="Proteomes" id="UP000078046">
    <property type="component" value="Unassembled WGS sequence"/>
</dbReference>
<dbReference type="InterPro" id="IPR053134">
    <property type="entry name" value="RNA-dir_DNA_polymerase"/>
</dbReference>
<evidence type="ECO:0000259" key="1">
    <source>
        <dbReference type="Pfam" id="PF03184"/>
    </source>
</evidence>
<evidence type="ECO:0000313" key="2">
    <source>
        <dbReference type="EMBL" id="OAF65431.1"/>
    </source>
</evidence>
<name>A0A177AVI8_9BILA</name>
<reference evidence="2 3" key="1">
    <citation type="submission" date="2016-04" db="EMBL/GenBank/DDBJ databases">
        <title>The genome of Intoshia linei affirms orthonectids as highly simplified spiralians.</title>
        <authorList>
            <person name="Mikhailov K.V."/>
            <person name="Slusarev G.S."/>
            <person name="Nikitin M.A."/>
            <person name="Logacheva M.D."/>
            <person name="Penin A."/>
            <person name="Aleoshin V."/>
            <person name="Panchin Y.V."/>
        </authorList>
    </citation>
    <scope>NUCLEOTIDE SEQUENCE [LARGE SCALE GENOMIC DNA]</scope>
    <source>
        <strain evidence="2">Intl2013</strain>
        <tissue evidence="2">Whole animal</tissue>
    </source>
</reference>
<dbReference type="Pfam" id="PF03184">
    <property type="entry name" value="DDE_1"/>
    <property type="match status" value="1"/>
</dbReference>
<feature type="domain" description="DDE-1" evidence="1">
    <location>
        <begin position="2"/>
        <end position="110"/>
    </location>
</feature>
<dbReference type="PANTHER" id="PTHR24559:SF444">
    <property type="entry name" value="REVERSE TRANSCRIPTASE DOMAIN-CONTAINING PROTEIN"/>
    <property type="match status" value="1"/>
</dbReference>
<dbReference type="OrthoDB" id="6135341at2759"/>
<dbReference type="EMBL" id="LWCA01001296">
    <property type="protein sequence ID" value="OAF65431.1"/>
    <property type="molecule type" value="Genomic_DNA"/>
</dbReference>
<protein>
    <recommendedName>
        <fullName evidence="1">DDE-1 domain-containing protein</fullName>
    </recommendedName>
</protein>
<proteinExistence type="predicted"/>
<dbReference type="InterPro" id="IPR004875">
    <property type="entry name" value="DDE_SF_endonuclease_dom"/>
</dbReference>
<evidence type="ECO:0000313" key="3">
    <source>
        <dbReference type="Proteomes" id="UP000078046"/>
    </source>
</evidence>
<dbReference type="GO" id="GO:0003676">
    <property type="term" value="F:nucleic acid binding"/>
    <property type="evidence" value="ECO:0007669"/>
    <property type="project" value="InterPro"/>
</dbReference>
<dbReference type="Gene3D" id="3.10.10.10">
    <property type="entry name" value="HIV Type 1 Reverse Transcriptase, subunit A, domain 1"/>
    <property type="match status" value="1"/>
</dbReference>
<dbReference type="AlphaFoldDB" id="A0A177AVI8"/>
<keyword evidence="3" id="KW-1185">Reference proteome</keyword>
<gene>
    <name evidence="2" type="ORF">A3Q56_06574</name>
</gene>
<dbReference type="SUPFAM" id="SSF56672">
    <property type="entry name" value="DNA/RNA polymerases"/>
    <property type="match status" value="1"/>
</dbReference>